<feature type="region of interest" description="Disordered" evidence="1">
    <location>
        <begin position="65"/>
        <end position="84"/>
    </location>
</feature>
<feature type="region of interest" description="Disordered" evidence="1">
    <location>
        <begin position="1"/>
        <end position="25"/>
    </location>
</feature>
<reference evidence="2" key="1">
    <citation type="submission" date="2023-03" db="EMBL/GenBank/DDBJ databases">
        <title>Electrophorus voltai genome.</title>
        <authorList>
            <person name="Bian C."/>
        </authorList>
    </citation>
    <scope>NUCLEOTIDE SEQUENCE</scope>
    <source>
        <strain evidence="2">CB-2022</strain>
        <tissue evidence="2">Muscle</tissue>
    </source>
</reference>
<accession>A0AAD9DS89</accession>
<name>A0AAD9DS89_9TELE</name>
<dbReference type="EMBL" id="JAROKS010000020">
    <property type="protein sequence ID" value="KAK1791328.1"/>
    <property type="molecule type" value="Genomic_DNA"/>
</dbReference>
<feature type="compositionally biased region" description="Basic and acidic residues" evidence="1">
    <location>
        <begin position="201"/>
        <end position="214"/>
    </location>
</feature>
<keyword evidence="3" id="KW-1185">Reference proteome</keyword>
<sequence>MLGKREGKKGIGERGPGVEAKESHGATSYNLNWYNDFQSSELDDVDFCNTKERPSLLLASLYGPAAEEESAGSSMDLSEGYAGDGERRGSYYPYADHQEYYGEQDESECQMDTDLRSEYTEVSSRSGSKVDQKENPAMELAEALHLDSPSEMDTVLADSECKEPPAPKVPSKAPPRRFRSKTSRWPKEACDWVLSSEEDTPSAKDRSPKAEAPKPKPSKGKKAVSLVPTPKMGQSAKASPKAHASKLEQPPPHTLAKRVPVQPGWTPTQPMTGGLAGAPNAFPGLFSSHLCNPVRITVSIPVLVTVPVALCPFVSACSPQCVCPCVCCCPSPGVSPVLLPALAHGGLPGPLASPLGVGL</sequence>
<feature type="region of interest" description="Disordered" evidence="1">
    <location>
        <begin position="116"/>
        <end position="260"/>
    </location>
</feature>
<organism evidence="2 3">
    <name type="scientific">Electrophorus voltai</name>
    <dbReference type="NCBI Taxonomy" id="2609070"/>
    <lineage>
        <taxon>Eukaryota</taxon>
        <taxon>Metazoa</taxon>
        <taxon>Chordata</taxon>
        <taxon>Craniata</taxon>
        <taxon>Vertebrata</taxon>
        <taxon>Euteleostomi</taxon>
        <taxon>Actinopterygii</taxon>
        <taxon>Neopterygii</taxon>
        <taxon>Teleostei</taxon>
        <taxon>Ostariophysi</taxon>
        <taxon>Gymnotiformes</taxon>
        <taxon>Gymnotoidei</taxon>
        <taxon>Gymnotidae</taxon>
        <taxon>Electrophorus</taxon>
    </lineage>
</organism>
<feature type="compositionally biased region" description="Basic and acidic residues" evidence="1">
    <location>
        <begin position="1"/>
        <end position="12"/>
    </location>
</feature>
<dbReference type="Proteomes" id="UP001239994">
    <property type="component" value="Unassembled WGS sequence"/>
</dbReference>
<feature type="non-terminal residue" evidence="2">
    <location>
        <position position="1"/>
    </location>
</feature>
<comment type="caution">
    <text evidence="2">The sequence shown here is derived from an EMBL/GenBank/DDBJ whole genome shotgun (WGS) entry which is preliminary data.</text>
</comment>
<protein>
    <submittedName>
        <fullName evidence="2">Uncharacterized protein</fullName>
    </submittedName>
</protein>
<gene>
    <name evidence="2" type="ORF">P4O66_013344</name>
</gene>
<evidence type="ECO:0000313" key="2">
    <source>
        <dbReference type="EMBL" id="KAK1791328.1"/>
    </source>
</evidence>
<dbReference type="AlphaFoldDB" id="A0AAD9DS89"/>
<feature type="compositionally biased region" description="Basic residues" evidence="1">
    <location>
        <begin position="174"/>
        <end position="184"/>
    </location>
</feature>
<proteinExistence type="predicted"/>
<evidence type="ECO:0000256" key="1">
    <source>
        <dbReference type="SAM" id="MobiDB-lite"/>
    </source>
</evidence>
<evidence type="ECO:0000313" key="3">
    <source>
        <dbReference type="Proteomes" id="UP001239994"/>
    </source>
</evidence>